<protein>
    <recommendedName>
        <fullName evidence="1">non-specific serine/threonine protein kinase</fullName>
        <ecNumber evidence="1">2.7.11.1</ecNumber>
    </recommendedName>
</protein>
<evidence type="ECO:0000256" key="8">
    <source>
        <dbReference type="ARBA" id="ARBA00048679"/>
    </source>
</evidence>
<dbReference type="Pfam" id="PF00069">
    <property type="entry name" value="Pkinase"/>
    <property type="match status" value="1"/>
</dbReference>
<keyword evidence="3" id="KW-0808">Transferase</keyword>
<dbReference type="GO" id="GO:0004674">
    <property type="term" value="F:protein serine/threonine kinase activity"/>
    <property type="evidence" value="ECO:0007669"/>
    <property type="project" value="UniProtKB-KW"/>
</dbReference>
<accession>A0A7R9V1R9</accession>
<keyword evidence="6" id="KW-0067">ATP-binding</keyword>
<dbReference type="SUPFAM" id="SSF56112">
    <property type="entry name" value="Protein kinase-like (PK-like)"/>
    <property type="match status" value="1"/>
</dbReference>
<comment type="catalytic activity">
    <reaction evidence="8">
        <text>L-seryl-[protein] + ATP = O-phospho-L-seryl-[protein] + ADP + H(+)</text>
        <dbReference type="Rhea" id="RHEA:17989"/>
        <dbReference type="Rhea" id="RHEA-COMP:9863"/>
        <dbReference type="Rhea" id="RHEA-COMP:11604"/>
        <dbReference type="ChEBI" id="CHEBI:15378"/>
        <dbReference type="ChEBI" id="CHEBI:29999"/>
        <dbReference type="ChEBI" id="CHEBI:30616"/>
        <dbReference type="ChEBI" id="CHEBI:83421"/>
        <dbReference type="ChEBI" id="CHEBI:456216"/>
        <dbReference type="EC" id="2.7.11.1"/>
    </reaction>
</comment>
<dbReference type="PANTHER" id="PTHR24343">
    <property type="entry name" value="SERINE/THREONINE KINASE"/>
    <property type="match status" value="1"/>
</dbReference>
<feature type="domain" description="Protein kinase" evidence="9">
    <location>
        <begin position="1"/>
        <end position="190"/>
    </location>
</feature>
<reference evidence="10" key="1">
    <citation type="submission" date="2021-01" db="EMBL/GenBank/DDBJ databases">
        <authorList>
            <person name="Corre E."/>
            <person name="Pelletier E."/>
            <person name="Niang G."/>
            <person name="Scheremetjew M."/>
            <person name="Finn R."/>
            <person name="Kale V."/>
            <person name="Holt S."/>
            <person name="Cochrane G."/>
            <person name="Meng A."/>
            <person name="Brown T."/>
            <person name="Cohen L."/>
        </authorList>
    </citation>
    <scope>NUCLEOTIDE SEQUENCE</scope>
    <source>
        <strain evidence="10">CCMP219</strain>
    </source>
</reference>
<evidence type="ECO:0000256" key="2">
    <source>
        <dbReference type="ARBA" id="ARBA00022527"/>
    </source>
</evidence>
<organism evidence="10">
    <name type="scientific">Chlamydomonas euryale</name>
    <dbReference type="NCBI Taxonomy" id="1486919"/>
    <lineage>
        <taxon>Eukaryota</taxon>
        <taxon>Viridiplantae</taxon>
        <taxon>Chlorophyta</taxon>
        <taxon>core chlorophytes</taxon>
        <taxon>Chlorophyceae</taxon>
        <taxon>CS clade</taxon>
        <taxon>Chlamydomonadales</taxon>
        <taxon>Chlamydomonadaceae</taxon>
        <taxon>Chlamydomonas</taxon>
    </lineage>
</organism>
<name>A0A7R9V1R9_9CHLO</name>
<dbReference type="InterPro" id="IPR000719">
    <property type="entry name" value="Prot_kinase_dom"/>
</dbReference>
<keyword evidence="2" id="KW-0723">Serine/threonine-protein kinase</keyword>
<evidence type="ECO:0000256" key="3">
    <source>
        <dbReference type="ARBA" id="ARBA00022679"/>
    </source>
</evidence>
<proteinExistence type="predicted"/>
<comment type="catalytic activity">
    <reaction evidence="7">
        <text>L-threonyl-[protein] + ATP = O-phospho-L-threonyl-[protein] + ADP + H(+)</text>
        <dbReference type="Rhea" id="RHEA:46608"/>
        <dbReference type="Rhea" id="RHEA-COMP:11060"/>
        <dbReference type="Rhea" id="RHEA-COMP:11605"/>
        <dbReference type="ChEBI" id="CHEBI:15378"/>
        <dbReference type="ChEBI" id="CHEBI:30013"/>
        <dbReference type="ChEBI" id="CHEBI:30616"/>
        <dbReference type="ChEBI" id="CHEBI:61977"/>
        <dbReference type="ChEBI" id="CHEBI:456216"/>
        <dbReference type="EC" id="2.7.11.1"/>
    </reaction>
</comment>
<dbReference type="AlphaFoldDB" id="A0A7R9V1R9"/>
<gene>
    <name evidence="10" type="ORF">CEUR00632_LOCUS2167</name>
</gene>
<dbReference type="SMART" id="SM00220">
    <property type="entry name" value="S_TKc"/>
    <property type="match status" value="1"/>
</dbReference>
<sequence>MEFAPGGDMFEYVVKKGGLREDEARWFFQQLVVAMDYCHRMGVVNRDIKLENTLLNSSPRPLLKLCDFGYSKHEKYQSAPGSRVGTPAYLAPEVILTTKGKVYDGKTADVWSCGVMLYVMLAGCYPFERPEDKHDNQRLQKMIQRILKVDYKPPPHLKLSADCQDLMSKILTADPAKRITIDGIFHHPWYTKNLPPGVIEMNKRPPPTPAGMQTVEQVKLILAEARKAQGNALGAGIETDEYLNDAMDGLADDEALDY</sequence>
<dbReference type="Gene3D" id="1.10.510.10">
    <property type="entry name" value="Transferase(Phosphotransferase) domain 1"/>
    <property type="match status" value="1"/>
</dbReference>
<dbReference type="GO" id="GO:0005524">
    <property type="term" value="F:ATP binding"/>
    <property type="evidence" value="ECO:0007669"/>
    <property type="project" value="UniProtKB-KW"/>
</dbReference>
<dbReference type="PROSITE" id="PS50011">
    <property type="entry name" value="PROTEIN_KINASE_DOM"/>
    <property type="match status" value="1"/>
</dbReference>
<evidence type="ECO:0000259" key="9">
    <source>
        <dbReference type="PROSITE" id="PS50011"/>
    </source>
</evidence>
<dbReference type="EC" id="2.7.11.1" evidence="1"/>
<evidence type="ECO:0000256" key="4">
    <source>
        <dbReference type="ARBA" id="ARBA00022741"/>
    </source>
</evidence>
<evidence type="ECO:0000256" key="1">
    <source>
        <dbReference type="ARBA" id="ARBA00012513"/>
    </source>
</evidence>
<evidence type="ECO:0000313" key="10">
    <source>
        <dbReference type="EMBL" id="CAD8282132.1"/>
    </source>
</evidence>
<evidence type="ECO:0000256" key="7">
    <source>
        <dbReference type="ARBA" id="ARBA00047899"/>
    </source>
</evidence>
<keyword evidence="5" id="KW-0418">Kinase</keyword>
<keyword evidence="4" id="KW-0547">Nucleotide-binding</keyword>
<dbReference type="InterPro" id="IPR011009">
    <property type="entry name" value="Kinase-like_dom_sf"/>
</dbReference>
<evidence type="ECO:0000256" key="6">
    <source>
        <dbReference type="ARBA" id="ARBA00022840"/>
    </source>
</evidence>
<dbReference type="EMBL" id="HBEC01004747">
    <property type="protein sequence ID" value="CAD8282132.1"/>
    <property type="molecule type" value="Transcribed_RNA"/>
</dbReference>
<dbReference type="PANTHER" id="PTHR24343:SF558">
    <property type="entry name" value="PROTEIN KINASE DOMAIN-CONTAINING PROTEIN"/>
    <property type="match status" value="1"/>
</dbReference>
<dbReference type="FunFam" id="1.10.510.10:FF:000132">
    <property type="entry name" value="Serine/threonine-protein kinase SRK2A"/>
    <property type="match status" value="1"/>
</dbReference>
<evidence type="ECO:0000256" key="5">
    <source>
        <dbReference type="ARBA" id="ARBA00022777"/>
    </source>
</evidence>